<evidence type="ECO:0000256" key="3">
    <source>
        <dbReference type="ARBA" id="ARBA00006490"/>
    </source>
</evidence>
<dbReference type="InterPro" id="IPR020578">
    <property type="entry name" value="Aminotrans_V_PyrdxlP_BS"/>
</dbReference>
<keyword evidence="6" id="KW-0479">Metal-binding</keyword>
<proteinExistence type="inferred from homology"/>
<dbReference type="RefSeq" id="WP_078928384.1">
    <property type="nucleotide sequence ID" value="NZ_FUXX01000010.1"/>
</dbReference>
<dbReference type="EC" id="2.8.1.7" evidence="4"/>
<evidence type="ECO:0000313" key="15">
    <source>
        <dbReference type="EMBL" id="SKA60278.1"/>
    </source>
</evidence>
<dbReference type="Pfam" id="PF00266">
    <property type="entry name" value="Aminotran_5"/>
    <property type="match status" value="1"/>
</dbReference>
<keyword evidence="5" id="KW-0808">Transferase</keyword>
<evidence type="ECO:0000256" key="11">
    <source>
        <dbReference type="ARBA" id="ARBA00031911"/>
    </source>
</evidence>
<name>A0A1T4V5L3_9GAMM</name>
<dbReference type="Gene3D" id="1.10.260.50">
    <property type="match status" value="1"/>
</dbReference>
<feature type="domain" description="Aminotransferase class V" evidence="14">
    <location>
        <begin position="3"/>
        <end position="354"/>
    </location>
</feature>
<keyword evidence="16" id="KW-1185">Reference proteome</keyword>
<dbReference type="PIRSF" id="PIRSF005572">
    <property type="entry name" value="NifS"/>
    <property type="match status" value="1"/>
</dbReference>
<comment type="function">
    <text evidence="2">Catalyzes the removal of elemental sulfur atoms from cysteine to produce alanine. Seems to participate in the biosynthesis of the nitrogenase metalloclusters by providing the inorganic sulfur required for the Fe-S core formation.</text>
</comment>
<dbReference type="GO" id="GO:0051536">
    <property type="term" value="F:iron-sulfur cluster binding"/>
    <property type="evidence" value="ECO:0007669"/>
    <property type="project" value="UniProtKB-KW"/>
</dbReference>
<keyword evidence="10" id="KW-0535">Nitrogen fixation</keyword>
<evidence type="ECO:0000256" key="5">
    <source>
        <dbReference type="ARBA" id="ARBA00022679"/>
    </source>
</evidence>
<sequence>MIIYADNAATTKLSDKALKAMLPFFTDNYANPSSAHFFGQKAQDALRWGRFTVAKCLNAGANDKLIFTSGGSEADNQALNSIAQSGLKNNKKHIISSKFEHHAVLYTLEQLKKYGFEIELLDIPEDGIIEPSAVESAIRPDTAGVSIMLANNEIGTVQRIDEIGSICRKAGVLFHTDAVQAVGHIPVDVDNLNVDYLSFSSHKFHGPKGVGGLYVREGAPISSVINGGSQEFGFRAGTENLPGIIGTAVALEESLENLDYKIAQTTAVRTYIQNEITAIPSVKLNGDPLKRLPGNLNFSFEGVDGDSLRYLLEEKGICASAGSACNSSSSKPSHVLKALGLSDALSKSALRLSFDETLSIQEAVYIISSIKEVLSELWN</sequence>
<dbReference type="PANTHER" id="PTHR11601">
    <property type="entry name" value="CYSTEINE DESULFURYLASE FAMILY MEMBER"/>
    <property type="match status" value="1"/>
</dbReference>
<dbReference type="Gene3D" id="3.90.1150.10">
    <property type="entry name" value="Aspartate Aminotransferase, domain 1"/>
    <property type="match status" value="1"/>
</dbReference>
<dbReference type="InterPro" id="IPR015422">
    <property type="entry name" value="PyrdxlP-dep_Trfase_small"/>
</dbReference>
<dbReference type="PROSITE" id="PS00595">
    <property type="entry name" value="AA_TRANSFER_CLASS_5"/>
    <property type="match status" value="1"/>
</dbReference>
<keyword evidence="9" id="KW-0411">Iron-sulfur</keyword>
<evidence type="ECO:0000256" key="6">
    <source>
        <dbReference type="ARBA" id="ARBA00022723"/>
    </source>
</evidence>
<dbReference type="InterPro" id="IPR016454">
    <property type="entry name" value="Cysteine_dSase"/>
</dbReference>
<keyword evidence="8" id="KW-0408">Iron</keyword>
<evidence type="ECO:0000256" key="9">
    <source>
        <dbReference type="ARBA" id="ARBA00023014"/>
    </source>
</evidence>
<dbReference type="FunFam" id="3.40.640.10:FF:000084">
    <property type="entry name" value="IscS-like cysteine desulfurase"/>
    <property type="match status" value="1"/>
</dbReference>
<keyword evidence="7" id="KW-0663">Pyridoxal phosphate</keyword>
<organism evidence="15 16">
    <name type="scientific">Succinivibrio dextrinosolvens DSM 3072</name>
    <dbReference type="NCBI Taxonomy" id="1123324"/>
    <lineage>
        <taxon>Bacteria</taxon>
        <taxon>Pseudomonadati</taxon>
        <taxon>Pseudomonadota</taxon>
        <taxon>Gammaproteobacteria</taxon>
        <taxon>Aeromonadales</taxon>
        <taxon>Succinivibrionaceae</taxon>
        <taxon>Succinivibrio</taxon>
    </lineage>
</organism>
<evidence type="ECO:0000256" key="7">
    <source>
        <dbReference type="ARBA" id="ARBA00022898"/>
    </source>
</evidence>
<comment type="similarity">
    <text evidence="3">Belongs to the class-V pyridoxal-phosphate-dependent aminotransferase family. NifS/IscS subfamily.</text>
</comment>
<evidence type="ECO:0000256" key="8">
    <source>
        <dbReference type="ARBA" id="ARBA00023004"/>
    </source>
</evidence>
<dbReference type="AlphaFoldDB" id="A0A1T4V5L3"/>
<evidence type="ECO:0000256" key="10">
    <source>
        <dbReference type="ARBA" id="ARBA00023231"/>
    </source>
</evidence>
<dbReference type="Gene3D" id="3.40.640.10">
    <property type="entry name" value="Type I PLP-dependent aspartate aminotransferase-like (Major domain)"/>
    <property type="match status" value="1"/>
</dbReference>
<dbReference type="GO" id="GO:0031071">
    <property type="term" value="F:cysteine desulfurase activity"/>
    <property type="evidence" value="ECO:0007669"/>
    <property type="project" value="UniProtKB-EC"/>
</dbReference>
<evidence type="ECO:0000256" key="1">
    <source>
        <dbReference type="ARBA" id="ARBA00001933"/>
    </source>
</evidence>
<reference evidence="16" key="1">
    <citation type="submission" date="2017-02" db="EMBL/GenBank/DDBJ databases">
        <authorList>
            <person name="Varghese N."/>
            <person name="Submissions S."/>
        </authorList>
    </citation>
    <scope>NUCLEOTIDE SEQUENCE [LARGE SCALE GENOMIC DNA]</scope>
    <source>
        <strain evidence="16">DSM 3072</strain>
    </source>
</reference>
<comment type="cofactor">
    <cofactor evidence="1 13">
        <name>pyridoxal 5'-phosphate</name>
        <dbReference type="ChEBI" id="CHEBI:597326"/>
    </cofactor>
</comment>
<dbReference type="InterPro" id="IPR000192">
    <property type="entry name" value="Aminotrans_V_dom"/>
</dbReference>
<evidence type="ECO:0000256" key="2">
    <source>
        <dbReference type="ARBA" id="ARBA00003120"/>
    </source>
</evidence>
<dbReference type="Proteomes" id="UP000242432">
    <property type="component" value="Unassembled WGS sequence"/>
</dbReference>
<evidence type="ECO:0000259" key="14">
    <source>
        <dbReference type="Pfam" id="PF00266"/>
    </source>
</evidence>
<dbReference type="InterPro" id="IPR015421">
    <property type="entry name" value="PyrdxlP-dep_Trfase_major"/>
</dbReference>
<protein>
    <recommendedName>
        <fullName evidence="4">cysteine desulfurase</fullName>
        <ecNumber evidence="4">2.8.1.7</ecNumber>
    </recommendedName>
    <alternativeName>
        <fullName evidence="11">Nitrogenase metalloclusters biosynthesis protein NifS</fullName>
    </alternativeName>
</protein>
<evidence type="ECO:0000256" key="4">
    <source>
        <dbReference type="ARBA" id="ARBA00012239"/>
    </source>
</evidence>
<evidence type="ECO:0000256" key="12">
    <source>
        <dbReference type="ARBA" id="ARBA00050776"/>
    </source>
</evidence>
<dbReference type="PANTHER" id="PTHR11601:SF34">
    <property type="entry name" value="CYSTEINE DESULFURASE"/>
    <property type="match status" value="1"/>
</dbReference>
<gene>
    <name evidence="15" type="ORF">SAMN02745213_00852</name>
</gene>
<accession>A0A1T4V5L3</accession>
<evidence type="ECO:0000313" key="16">
    <source>
        <dbReference type="Proteomes" id="UP000242432"/>
    </source>
</evidence>
<comment type="catalytic activity">
    <reaction evidence="12">
        <text>(sulfur carrier)-H + L-cysteine = (sulfur carrier)-SH + L-alanine</text>
        <dbReference type="Rhea" id="RHEA:43892"/>
        <dbReference type="Rhea" id="RHEA-COMP:14737"/>
        <dbReference type="Rhea" id="RHEA-COMP:14739"/>
        <dbReference type="ChEBI" id="CHEBI:29917"/>
        <dbReference type="ChEBI" id="CHEBI:35235"/>
        <dbReference type="ChEBI" id="CHEBI:57972"/>
        <dbReference type="ChEBI" id="CHEBI:64428"/>
        <dbReference type="EC" id="2.8.1.7"/>
    </reaction>
</comment>
<dbReference type="GO" id="GO:0046872">
    <property type="term" value="F:metal ion binding"/>
    <property type="evidence" value="ECO:0007669"/>
    <property type="project" value="UniProtKB-KW"/>
</dbReference>
<dbReference type="EMBL" id="FUXX01000010">
    <property type="protein sequence ID" value="SKA60278.1"/>
    <property type="molecule type" value="Genomic_DNA"/>
</dbReference>
<dbReference type="InterPro" id="IPR015424">
    <property type="entry name" value="PyrdxlP-dep_Trfase"/>
</dbReference>
<evidence type="ECO:0000256" key="13">
    <source>
        <dbReference type="RuleBase" id="RU004504"/>
    </source>
</evidence>
<dbReference type="SUPFAM" id="SSF53383">
    <property type="entry name" value="PLP-dependent transferases"/>
    <property type="match status" value="1"/>
</dbReference>